<keyword evidence="8" id="KW-0812">Transmembrane</keyword>
<gene>
    <name evidence="10" type="ORF">C1H76_8619</name>
</gene>
<feature type="transmembrane region" description="Helical" evidence="8">
    <location>
        <begin position="590"/>
        <end position="609"/>
    </location>
</feature>
<name>A0A4U7ARZ6_9PEZI</name>
<dbReference type="GO" id="GO:0045944">
    <property type="term" value="P:positive regulation of transcription by RNA polymerase II"/>
    <property type="evidence" value="ECO:0007669"/>
    <property type="project" value="TreeGrafter"/>
</dbReference>
<dbReference type="EMBL" id="PTQR01000117">
    <property type="protein sequence ID" value="TKX19241.1"/>
    <property type="molecule type" value="Genomic_DNA"/>
</dbReference>
<evidence type="ECO:0000256" key="7">
    <source>
        <dbReference type="SAM" id="MobiDB-lite"/>
    </source>
</evidence>
<dbReference type="GO" id="GO:0008270">
    <property type="term" value="F:zinc ion binding"/>
    <property type="evidence" value="ECO:0007669"/>
    <property type="project" value="InterPro"/>
</dbReference>
<dbReference type="Pfam" id="PF00172">
    <property type="entry name" value="Zn_clus"/>
    <property type="match status" value="1"/>
</dbReference>
<keyword evidence="8" id="KW-1133">Transmembrane helix</keyword>
<dbReference type="PROSITE" id="PS50048">
    <property type="entry name" value="ZN2_CY6_FUNGAL_2"/>
    <property type="match status" value="1"/>
</dbReference>
<dbReference type="GO" id="GO:0005634">
    <property type="term" value="C:nucleus"/>
    <property type="evidence" value="ECO:0007669"/>
    <property type="project" value="UniProtKB-SubCell"/>
</dbReference>
<dbReference type="Pfam" id="PF04082">
    <property type="entry name" value="Fungal_trans"/>
    <property type="match status" value="1"/>
</dbReference>
<dbReference type="PROSITE" id="PS00463">
    <property type="entry name" value="ZN2_CY6_FUNGAL_1"/>
    <property type="match status" value="1"/>
</dbReference>
<dbReference type="InterPro" id="IPR036864">
    <property type="entry name" value="Zn2-C6_fun-type_DNA-bd_sf"/>
</dbReference>
<keyword evidence="8" id="KW-0472">Membrane</keyword>
<evidence type="ECO:0000256" key="3">
    <source>
        <dbReference type="ARBA" id="ARBA00023015"/>
    </source>
</evidence>
<evidence type="ECO:0000256" key="6">
    <source>
        <dbReference type="ARBA" id="ARBA00023242"/>
    </source>
</evidence>
<dbReference type="CDD" id="cd00067">
    <property type="entry name" value="GAL4"/>
    <property type="match status" value="1"/>
</dbReference>
<accession>A0A4U7ARZ6</accession>
<dbReference type="AlphaFoldDB" id="A0A4U7ARZ6"/>
<keyword evidence="5" id="KW-0804">Transcription</keyword>
<dbReference type="SUPFAM" id="SSF57701">
    <property type="entry name" value="Zn2/Cys6 DNA-binding domain"/>
    <property type="match status" value="1"/>
</dbReference>
<dbReference type="CDD" id="cd12148">
    <property type="entry name" value="fungal_TF_MHR"/>
    <property type="match status" value="1"/>
</dbReference>
<dbReference type="PANTHER" id="PTHR47540:SF3">
    <property type="entry name" value="ZN(II)2CYS6 TRANSCRIPTION FACTOR (EUROFUNG)"/>
    <property type="match status" value="1"/>
</dbReference>
<dbReference type="Gene3D" id="4.10.240.10">
    <property type="entry name" value="Zn(2)-C6 fungal-type DNA-binding domain"/>
    <property type="match status" value="1"/>
</dbReference>
<reference evidence="10 11" key="1">
    <citation type="submission" date="2018-02" db="EMBL/GenBank/DDBJ databases">
        <title>Draft genome sequences of Elsinoe sp., causing black scab on jojoba.</title>
        <authorList>
            <person name="Stodart B."/>
            <person name="Jeffress S."/>
            <person name="Ash G."/>
            <person name="Arun Chinnappa K."/>
        </authorList>
    </citation>
    <scope>NUCLEOTIDE SEQUENCE [LARGE SCALE GENOMIC DNA]</scope>
    <source>
        <strain evidence="10 11">Hillstone_2</strain>
    </source>
</reference>
<protein>
    <submittedName>
        <fullName evidence="10">Transcriptional regulatory-like protein 2</fullName>
    </submittedName>
</protein>
<evidence type="ECO:0000256" key="4">
    <source>
        <dbReference type="ARBA" id="ARBA00023125"/>
    </source>
</evidence>
<evidence type="ECO:0000256" key="1">
    <source>
        <dbReference type="ARBA" id="ARBA00004123"/>
    </source>
</evidence>
<comment type="caution">
    <text evidence="10">The sequence shown here is derived from an EMBL/GenBank/DDBJ whole genome shotgun (WGS) entry which is preliminary data.</text>
</comment>
<dbReference type="SMART" id="SM00066">
    <property type="entry name" value="GAL4"/>
    <property type="match status" value="1"/>
</dbReference>
<evidence type="ECO:0000313" key="10">
    <source>
        <dbReference type="EMBL" id="TKX19241.1"/>
    </source>
</evidence>
<keyword evidence="3" id="KW-0805">Transcription regulation</keyword>
<dbReference type="GO" id="GO:0000981">
    <property type="term" value="F:DNA-binding transcription factor activity, RNA polymerase II-specific"/>
    <property type="evidence" value="ECO:0007669"/>
    <property type="project" value="InterPro"/>
</dbReference>
<dbReference type="SMART" id="SM00906">
    <property type="entry name" value="Fungal_trans"/>
    <property type="match status" value="1"/>
</dbReference>
<dbReference type="Proteomes" id="UP000308133">
    <property type="component" value="Unassembled WGS sequence"/>
</dbReference>
<dbReference type="InterPro" id="IPR001138">
    <property type="entry name" value="Zn2Cys6_DnaBD"/>
</dbReference>
<keyword evidence="6" id="KW-0539">Nucleus</keyword>
<keyword evidence="4" id="KW-0238">DNA-binding</keyword>
<dbReference type="InterPro" id="IPR007219">
    <property type="entry name" value="XnlR_reg_dom"/>
</dbReference>
<feature type="domain" description="Zn(2)-C6 fungal-type" evidence="9">
    <location>
        <begin position="80"/>
        <end position="109"/>
    </location>
</feature>
<evidence type="ECO:0000256" key="2">
    <source>
        <dbReference type="ARBA" id="ARBA00022723"/>
    </source>
</evidence>
<dbReference type="PANTHER" id="PTHR47540">
    <property type="entry name" value="THIAMINE REPRESSIBLE GENES REGULATORY PROTEIN THI5"/>
    <property type="match status" value="1"/>
</dbReference>
<feature type="region of interest" description="Disordered" evidence="7">
    <location>
        <begin position="48"/>
        <end position="74"/>
    </location>
</feature>
<organism evidence="10 11">
    <name type="scientific">Elsinoe australis</name>
    <dbReference type="NCBI Taxonomy" id="40998"/>
    <lineage>
        <taxon>Eukaryota</taxon>
        <taxon>Fungi</taxon>
        <taxon>Dikarya</taxon>
        <taxon>Ascomycota</taxon>
        <taxon>Pezizomycotina</taxon>
        <taxon>Dothideomycetes</taxon>
        <taxon>Dothideomycetidae</taxon>
        <taxon>Myriangiales</taxon>
        <taxon>Elsinoaceae</taxon>
        <taxon>Elsinoe</taxon>
    </lineage>
</organism>
<sequence>MTPITPASDISTSTTGLYYTPTFGVGSHFLPMSAGFPAEDNSILGGSRINESNGSVQAHRRSGPVASDGGRRKRRRVRRACDVCKARKRRCTGDQPCPLCVSHGTDCTYDTPHGRPGGATEQTKEPSMFFGTRSPATHQTSESQTCWPGAQASVELNGRHDDGLNTNSTSRAVSPNGEGITPAGYQGPTSTFSFLRRAWRRFGVAEAVPPIQQDSRDEASIFLYGDRRPPVIDNSHDLGLPDRKTTSALVARYFDFAAPTYRFLHRPTLQSWVDQYHEQQDSHQQTLHPIQQAIVLMVFATSCLYSVDPNHVLGHGPFGEDPLQAGETYYQAAQEKMQHERGKPRLESVQARLATALYQLNTSRLNQAWHTLGTTFQLAVVLGIHRGKGLGSVGLDNILRECQKRCFWAVHTLDTYLSVMLGRPPYVNDTYVDQKYPDQIDDEDIHPDRIIQHSWPKDCIQAAPVMHAQLTRIVKDATREQALSHHSRDQRMLDTARRLNSDVDRWREGLPLFLSGGVHPASLVSVFRRQLTVLQLACAHAVMIINRPLILSQQTDPALIQPHVEKCLPAAKFVLDMVLDLVSENNLFPAFWNTQYVTFNALALVYVWIMQRKQGRLAMISSKYEEVGLFQLAESVQVHLAKVTKTNAPSLRYSIILEELQQETSCVLARPEHPDTHTAVQASGIQEPGMNFGDLDLTNDGSGRWDNVDMEFPVDPELWLQLDTLLFSTVES</sequence>
<proteinExistence type="predicted"/>
<evidence type="ECO:0000259" key="9">
    <source>
        <dbReference type="PROSITE" id="PS50048"/>
    </source>
</evidence>
<evidence type="ECO:0000313" key="11">
    <source>
        <dbReference type="Proteomes" id="UP000308133"/>
    </source>
</evidence>
<dbReference type="GO" id="GO:0043565">
    <property type="term" value="F:sequence-specific DNA binding"/>
    <property type="evidence" value="ECO:0007669"/>
    <property type="project" value="TreeGrafter"/>
</dbReference>
<dbReference type="GO" id="GO:0006351">
    <property type="term" value="P:DNA-templated transcription"/>
    <property type="evidence" value="ECO:0007669"/>
    <property type="project" value="InterPro"/>
</dbReference>
<evidence type="ECO:0000256" key="5">
    <source>
        <dbReference type="ARBA" id="ARBA00023163"/>
    </source>
</evidence>
<dbReference type="InterPro" id="IPR051711">
    <property type="entry name" value="Stress_Response_Reg"/>
</dbReference>
<evidence type="ECO:0000256" key="8">
    <source>
        <dbReference type="SAM" id="Phobius"/>
    </source>
</evidence>
<keyword evidence="2" id="KW-0479">Metal-binding</keyword>
<comment type="subcellular location">
    <subcellularLocation>
        <location evidence="1">Nucleus</location>
    </subcellularLocation>
</comment>